<sequence length="206" mass="22433">MEYCVACSDSLPDADVHQLVDAVLADVNLPSPVGVKHPVSEDCSLDASVTVDSVPIGMDFLQPTNVVAGSFTSVAGASHEDDGQLVDTGAAGALPGLHEVWEWGFCALLLPRLMHWLEPILLACCTVIIFVFVYLDPRDDASMLLYMKLESPSMQLLWIVMEIAGFGGLFGADLRLWFIPWVLLLLKESLLVDSACLIRALMLMEI</sequence>
<feature type="transmembrane region" description="Helical" evidence="1">
    <location>
        <begin position="156"/>
        <end position="172"/>
    </location>
</feature>
<dbReference type="EMBL" id="BSYO01000022">
    <property type="protein sequence ID" value="GMH21043.1"/>
    <property type="molecule type" value="Genomic_DNA"/>
</dbReference>
<organism evidence="2 3">
    <name type="scientific">Nepenthes gracilis</name>
    <name type="common">Slender pitcher plant</name>
    <dbReference type="NCBI Taxonomy" id="150966"/>
    <lineage>
        <taxon>Eukaryota</taxon>
        <taxon>Viridiplantae</taxon>
        <taxon>Streptophyta</taxon>
        <taxon>Embryophyta</taxon>
        <taxon>Tracheophyta</taxon>
        <taxon>Spermatophyta</taxon>
        <taxon>Magnoliopsida</taxon>
        <taxon>eudicotyledons</taxon>
        <taxon>Gunneridae</taxon>
        <taxon>Pentapetalae</taxon>
        <taxon>Caryophyllales</taxon>
        <taxon>Nepenthaceae</taxon>
        <taxon>Nepenthes</taxon>
    </lineage>
</organism>
<feature type="transmembrane region" description="Helical" evidence="1">
    <location>
        <begin position="116"/>
        <end position="135"/>
    </location>
</feature>
<dbReference type="Proteomes" id="UP001279734">
    <property type="component" value="Unassembled WGS sequence"/>
</dbReference>
<keyword evidence="1" id="KW-0812">Transmembrane</keyword>
<evidence type="ECO:0000313" key="2">
    <source>
        <dbReference type="EMBL" id="GMH21043.1"/>
    </source>
</evidence>
<gene>
    <name evidence="2" type="ORF">Nepgr_022885</name>
</gene>
<keyword evidence="1" id="KW-1133">Transmembrane helix</keyword>
<reference evidence="2" key="1">
    <citation type="submission" date="2023-05" db="EMBL/GenBank/DDBJ databases">
        <title>Nepenthes gracilis genome sequencing.</title>
        <authorList>
            <person name="Fukushima K."/>
        </authorList>
    </citation>
    <scope>NUCLEOTIDE SEQUENCE</scope>
    <source>
        <strain evidence="2">SING2019-196</strain>
    </source>
</reference>
<accession>A0AAD3XXE6</accession>
<proteinExistence type="predicted"/>
<dbReference type="AlphaFoldDB" id="A0AAD3XXE6"/>
<name>A0AAD3XXE6_NEPGR</name>
<evidence type="ECO:0000256" key="1">
    <source>
        <dbReference type="SAM" id="Phobius"/>
    </source>
</evidence>
<comment type="caution">
    <text evidence="2">The sequence shown here is derived from an EMBL/GenBank/DDBJ whole genome shotgun (WGS) entry which is preliminary data.</text>
</comment>
<protein>
    <submittedName>
        <fullName evidence="2">Uncharacterized protein</fullName>
    </submittedName>
</protein>
<keyword evidence="3" id="KW-1185">Reference proteome</keyword>
<keyword evidence="1" id="KW-0472">Membrane</keyword>
<evidence type="ECO:0000313" key="3">
    <source>
        <dbReference type="Proteomes" id="UP001279734"/>
    </source>
</evidence>